<feature type="domain" description="Chitin-binding type-2" evidence="7">
    <location>
        <begin position="821"/>
        <end position="877"/>
    </location>
</feature>
<feature type="domain" description="Chitin-binding type-2" evidence="7">
    <location>
        <begin position="1140"/>
        <end position="1200"/>
    </location>
</feature>
<protein>
    <recommendedName>
        <fullName evidence="7">Chitin-binding type-2 domain-containing protein</fullName>
    </recommendedName>
</protein>
<dbReference type="GO" id="GO:0005576">
    <property type="term" value="C:extracellular region"/>
    <property type="evidence" value="ECO:0007669"/>
    <property type="project" value="InterPro"/>
</dbReference>
<dbReference type="Gene3D" id="3.20.20.80">
    <property type="entry name" value="Glycosidases"/>
    <property type="match status" value="1"/>
</dbReference>
<dbReference type="InterPro" id="IPR002557">
    <property type="entry name" value="Chitin-bd_dom"/>
</dbReference>
<feature type="domain" description="Chitin-binding type-2" evidence="7">
    <location>
        <begin position="236"/>
        <end position="282"/>
    </location>
</feature>
<feature type="signal peptide" evidence="6">
    <location>
        <begin position="1"/>
        <end position="23"/>
    </location>
</feature>
<keyword evidence="9" id="KW-1185">Reference proteome</keyword>
<keyword evidence="4" id="KW-1015">Disulfide bond</keyword>
<dbReference type="SUPFAM" id="SSF57625">
    <property type="entry name" value="Invertebrate chitin-binding proteins"/>
    <property type="match status" value="22"/>
</dbReference>
<evidence type="ECO:0000313" key="8">
    <source>
        <dbReference type="EMBL" id="KNC34624.1"/>
    </source>
</evidence>
<accession>A0A0L0CT84</accession>
<feature type="domain" description="Chitin-binding type-2" evidence="7">
    <location>
        <begin position="614"/>
        <end position="669"/>
    </location>
</feature>
<keyword evidence="3" id="KW-0677">Repeat</keyword>
<evidence type="ECO:0000256" key="2">
    <source>
        <dbReference type="ARBA" id="ARBA00022729"/>
    </source>
</evidence>
<dbReference type="InterPro" id="IPR036508">
    <property type="entry name" value="Chitin-bd_dom_sf"/>
</dbReference>
<feature type="chain" id="PRO_5005536952" description="Chitin-binding type-2 domain-containing protein" evidence="6">
    <location>
        <begin position="24"/>
        <end position="1543"/>
    </location>
</feature>
<evidence type="ECO:0000259" key="7">
    <source>
        <dbReference type="PROSITE" id="PS50940"/>
    </source>
</evidence>
<gene>
    <name evidence="8" type="ORF">FF38_09666</name>
</gene>
<proteinExistence type="predicted"/>
<feature type="domain" description="Chitin-binding type-2" evidence="7">
    <location>
        <begin position="1489"/>
        <end position="1543"/>
    </location>
</feature>
<dbReference type="PANTHER" id="PTHR23301:SF0">
    <property type="entry name" value="CHITIN-BINDING TYPE-2 DOMAIN-CONTAINING PROTEIN-RELATED"/>
    <property type="match status" value="1"/>
</dbReference>
<dbReference type="Pfam" id="PF01607">
    <property type="entry name" value="CBM_14"/>
    <property type="match status" value="19"/>
</dbReference>
<name>A0A0L0CT84_LUCCU</name>
<feature type="domain" description="Chitin-binding type-2" evidence="7">
    <location>
        <begin position="1021"/>
        <end position="1067"/>
    </location>
</feature>
<sequence>MYIMIPKLCFVLILLWQCHVIWTARTVVEENINICENVADHIFLQDIENCRKYYVCIDGQPRAQECRSGLYFDASRQACIASQQVCLKCPSRQMLNLPLVKTCNKYISCYYGQATLRKCEGNQQFNVKTGKCDWAKNVDCVENHCSIHPLNSELVYVPSAASCEKYYLCMSGKAKALTCAAGLYFSTKCNCCDKSENVQCLIDDNESTLEKNKEKRFSHNYSKTLHKPTLIGETNTIICPSKGLFVYQYIEDPEKYITCVEGKATLYSCAAGYQFDDKQKRCVNKNIEQDILSNNDHTNGTELVQCPERGATILPHTIESKYILCVNGNATVYDCPDDHYFDAKDSHCHSSWEVERNRQLSRYGAVVDEVAAIVCPKYATFTFPHVEREKFYLCLDGKATVFACAEGQFFDINEHGCVIKPIEEELNTGDELAEIEESDNLMVTTTTKRLAEAAFDLDFSPQSIKCPPTGSTTLPHVLRNQYYLCREGIAAVFICPQGLLYDAKLKTCTEYLANNEIYRPALDNDAANIMCPRFGTFKFPHLNKTLYYLCTDGKTYTLACGPREIFDADINICREDELEDMPWANENATQNVTEMANENATQTVTAVATEIASNVICPKFGTFIYPHSQRNRYYVCIDGNAIGFICAEGQYFDTKTNACQRPSKTEENEDDERPVVLDEPINILCPSVGAMKFAHEEKHKFYLCVNGMGSVLACAKGSFFEADSGACRRTFPLVNNMNETTEENDTLASINATTVKCPLSGTFIYAHAEPNQYYVCLEGKEFVLSCPDGYIFDNTEKNCQTPVQSEKVEIKAPQVLDETVNIMCPASGAHKYAHIEKNKFYLCINGMGSVMACPDDSIFDHETGSCLSMEATIQNSSLELEDKNNTDIEKELLPNKTTSEPMETSNITCPKIGTFLYPHKEKNKYFICLDGSAIEFTCAKGLLFDASKNLCVQDAAVENNEINCPAHGTDMLPHKESNKFYLCINGIAIIQSCAAGDSFDVETKTCRETLTISSTLEETVNGNCPLNGTKKLPHLADSNKFYLCIEGKATIHSCAKGNYFDAETETCHETMTDSTLEIKEDIALTDPVNNICPPLGTALIAHIDSNKFYQCIDGIATLQSCAKGDYFDLETQTCRESTLSNMCPPQGTALIPHTDSNKFYQCIDGNAVLQSCATGDIFDIETQTCRETSNIINPRIKCPEVGTFVYPLPQKNIFHVCSDGKARTVYCGEGDIFDAELNVCREASIVENISISQEIPEKSEEMLANVVKELDITFEEKMQLFILLVAFLIGSSTAYTNDINICQGAVDNLFLPVLNNCSAYYVCMDGTPLVRVCREGFLFDAKTQSCTLPGEAQCIKNCTSSLSSFCYDRTCTKYVLCYANTPVVRECCDGLQYNAETDRCDFPQYVDCVDDMCTIFNDPKNITFLASKAACDKYYVCMDGLTYARNCSKGLQFNPECNCCDFKSRVNCSIPALQRNIIPLSKAPPRAADIKCPQEGVHFYPHAQEDKYYFCLKGRGVIMDCTPGLVFDPNVQECREKKNILKN</sequence>
<keyword evidence="1" id="KW-0147">Chitin-binding</keyword>
<feature type="domain" description="Chitin-binding type-2" evidence="7">
    <location>
        <begin position="1410"/>
        <end position="1470"/>
    </location>
</feature>
<evidence type="ECO:0000256" key="3">
    <source>
        <dbReference type="ARBA" id="ARBA00022737"/>
    </source>
</evidence>
<dbReference type="SMART" id="SM00494">
    <property type="entry name" value="ChtBD2"/>
    <property type="match status" value="22"/>
</dbReference>
<keyword evidence="2 6" id="KW-0732">Signal</keyword>
<feature type="domain" description="Chitin-binding type-2" evidence="7">
    <location>
        <begin position="142"/>
        <end position="202"/>
    </location>
</feature>
<dbReference type="Proteomes" id="UP000037069">
    <property type="component" value="Unassembled WGS sequence"/>
</dbReference>
<dbReference type="GO" id="GO:0008061">
    <property type="term" value="F:chitin binding"/>
    <property type="evidence" value="ECO:0007669"/>
    <property type="project" value="UniProtKB-KW"/>
</dbReference>
<dbReference type="OrthoDB" id="6020543at2759"/>
<feature type="domain" description="Chitin-binding type-2" evidence="7">
    <location>
        <begin position="1299"/>
        <end position="1356"/>
    </location>
</feature>
<dbReference type="Gene3D" id="2.170.140.10">
    <property type="entry name" value="Chitin binding domain"/>
    <property type="match status" value="17"/>
</dbReference>
<organism evidence="8 9">
    <name type="scientific">Lucilia cuprina</name>
    <name type="common">Green bottle fly</name>
    <name type="synonym">Australian sheep blowfly</name>
    <dbReference type="NCBI Taxonomy" id="7375"/>
    <lineage>
        <taxon>Eukaryota</taxon>
        <taxon>Metazoa</taxon>
        <taxon>Ecdysozoa</taxon>
        <taxon>Arthropoda</taxon>
        <taxon>Hexapoda</taxon>
        <taxon>Insecta</taxon>
        <taxon>Pterygota</taxon>
        <taxon>Neoptera</taxon>
        <taxon>Endopterygota</taxon>
        <taxon>Diptera</taxon>
        <taxon>Brachycera</taxon>
        <taxon>Muscomorpha</taxon>
        <taxon>Oestroidea</taxon>
        <taxon>Calliphoridae</taxon>
        <taxon>Luciliinae</taxon>
        <taxon>Lucilia</taxon>
    </lineage>
</organism>
<feature type="domain" description="Chitin-binding type-2" evidence="7">
    <location>
        <begin position="1089"/>
        <end position="1134"/>
    </location>
</feature>
<evidence type="ECO:0000313" key="9">
    <source>
        <dbReference type="Proteomes" id="UP000037069"/>
    </source>
</evidence>
<evidence type="ECO:0000256" key="5">
    <source>
        <dbReference type="ARBA" id="ARBA00023180"/>
    </source>
</evidence>
<evidence type="ECO:0000256" key="4">
    <source>
        <dbReference type="ARBA" id="ARBA00023157"/>
    </source>
</evidence>
<evidence type="ECO:0000256" key="1">
    <source>
        <dbReference type="ARBA" id="ARBA00022669"/>
    </source>
</evidence>
<reference evidence="8 9" key="1">
    <citation type="journal article" date="2015" name="Nat. Commun.">
        <title>Lucilia cuprina genome unlocks parasitic fly biology to underpin future interventions.</title>
        <authorList>
            <person name="Anstead C.A."/>
            <person name="Korhonen P.K."/>
            <person name="Young N.D."/>
            <person name="Hall R.S."/>
            <person name="Jex A.R."/>
            <person name="Murali S.C."/>
            <person name="Hughes D.S."/>
            <person name="Lee S.F."/>
            <person name="Perry T."/>
            <person name="Stroehlein A.J."/>
            <person name="Ansell B.R."/>
            <person name="Breugelmans B."/>
            <person name="Hofmann A."/>
            <person name="Qu J."/>
            <person name="Dugan S."/>
            <person name="Lee S.L."/>
            <person name="Chao H."/>
            <person name="Dinh H."/>
            <person name="Han Y."/>
            <person name="Doddapaneni H.V."/>
            <person name="Worley K.C."/>
            <person name="Muzny D.M."/>
            <person name="Ioannidis P."/>
            <person name="Waterhouse R.M."/>
            <person name="Zdobnov E.M."/>
            <person name="James P.J."/>
            <person name="Bagnall N.H."/>
            <person name="Kotze A.C."/>
            <person name="Gibbs R.A."/>
            <person name="Richards S."/>
            <person name="Batterham P."/>
            <person name="Gasser R.B."/>
        </authorList>
    </citation>
    <scope>NUCLEOTIDE SEQUENCE [LARGE SCALE GENOMIC DNA]</scope>
    <source>
        <strain evidence="8 9">LS</strain>
        <tissue evidence="8">Full body</tissue>
    </source>
</reference>
<evidence type="ECO:0000256" key="6">
    <source>
        <dbReference type="SAM" id="SignalP"/>
    </source>
</evidence>
<feature type="domain" description="Chitin-binding type-2" evidence="7">
    <location>
        <begin position="303"/>
        <end position="348"/>
    </location>
</feature>
<feature type="domain" description="Chitin-binding type-2" evidence="7">
    <location>
        <begin position="754"/>
        <end position="809"/>
    </location>
</feature>
<feature type="domain" description="Chitin-binding type-2" evidence="7">
    <location>
        <begin position="463"/>
        <end position="508"/>
    </location>
</feature>
<comment type="caution">
    <text evidence="8">The sequence shown here is derived from an EMBL/GenBank/DDBJ whole genome shotgun (WGS) entry which is preliminary data.</text>
</comment>
<feature type="domain" description="Chitin-binding type-2" evidence="7">
    <location>
        <begin position="906"/>
        <end position="966"/>
    </location>
</feature>
<keyword evidence="5" id="KW-0325">Glycoprotein</keyword>
<dbReference type="EMBL" id="JRES01000045">
    <property type="protein sequence ID" value="KNC34624.1"/>
    <property type="molecule type" value="Genomic_DNA"/>
</dbReference>
<feature type="domain" description="Chitin-binding type-2" evidence="7">
    <location>
        <begin position="89"/>
        <end position="140"/>
    </location>
</feature>
<dbReference type="PROSITE" id="PS50940">
    <property type="entry name" value="CHIT_BIND_II"/>
    <property type="match status" value="16"/>
</dbReference>
<feature type="domain" description="Chitin-binding type-2" evidence="7">
    <location>
        <begin position="32"/>
        <end position="88"/>
    </location>
</feature>
<dbReference type="OMA" id="FVEFNCS"/>
<dbReference type="PANTHER" id="PTHR23301">
    <property type="entry name" value="CHITIN BINDING PERITROPHIN-A"/>
    <property type="match status" value="1"/>
</dbReference>
<dbReference type="InterPro" id="IPR051940">
    <property type="entry name" value="Chitin_bind-dev_reg"/>
</dbReference>